<accession>X1MC39</accession>
<dbReference type="InterPro" id="IPR029082">
    <property type="entry name" value="Imm35"/>
</dbReference>
<sequence>MNVIDLWQAEQVAADYLANLGREIGMPLQLVKRRDLPYGWLFFYNSQAYLQNGEVGAMLAGNAPFVVDAIDGSLHILGTASPVDVYLREYETKRGYSKE</sequence>
<protein>
    <recommendedName>
        <fullName evidence="1">Immunity protein 35 domain-containing protein</fullName>
    </recommendedName>
</protein>
<comment type="caution">
    <text evidence="2">The sequence shown here is derived from an EMBL/GenBank/DDBJ whole genome shotgun (WGS) entry which is preliminary data.</text>
</comment>
<dbReference type="AlphaFoldDB" id="X1MC39"/>
<proteinExistence type="predicted"/>
<organism evidence="2">
    <name type="scientific">marine sediment metagenome</name>
    <dbReference type="NCBI Taxonomy" id="412755"/>
    <lineage>
        <taxon>unclassified sequences</taxon>
        <taxon>metagenomes</taxon>
        <taxon>ecological metagenomes</taxon>
    </lineage>
</organism>
<dbReference type="Pfam" id="PF15567">
    <property type="entry name" value="Imm35"/>
    <property type="match status" value="1"/>
</dbReference>
<evidence type="ECO:0000259" key="1">
    <source>
        <dbReference type="Pfam" id="PF15567"/>
    </source>
</evidence>
<gene>
    <name evidence="2" type="ORF">S06H3_13631</name>
</gene>
<dbReference type="EMBL" id="BARV01006659">
    <property type="protein sequence ID" value="GAI15651.1"/>
    <property type="molecule type" value="Genomic_DNA"/>
</dbReference>
<reference evidence="2" key="1">
    <citation type="journal article" date="2014" name="Front. Microbiol.">
        <title>High frequency of phylogenetically diverse reductive dehalogenase-homologous genes in deep subseafloor sedimentary metagenomes.</title>
        <authorList>
            <person name="Kawai M."/>
            <person name="Futagami T."/>
            <person name="Toyoda A."/>
            <person name="Takaki Y."/>
            <person name="Nishi S."/>
            <person name="Hori S."/>
            <person name="Arai W."/>
            <person name="Tsubouchi T."/>
            <person name="Morono Y."/>
            <person name="Uchiyama I."/>
            <person name="Ito T."/>
            <person name="Fujiyama A."/>
            <person name="Inagaki F."/>
            <person name="Takami H."/>
        </authorList>
    </citation>
    <scope>NUCLEOTIDE SEQUENCE</scope>
    <source>
        <strain evidence="2">Expedition CK06-06</strain>
    </source>
</reference>
<name>X1MC39_9ZZZZ</name>
<evidence type="ECO:0000313" key="2">
    <source>
        <dbReference type="EMBL" id="GAI15651.1"/>
    </source>
</evidence>
<feature type="domain" description="Immunity protein 35" evidence="1">
    <location>
        <begin position="11"/>
        <end position="91"/>
    </location>
</feature>